<dbReference type="RefSeq" id="WP_342831023.1">
    <property type="nucleotide sequence ID" value="NZ_JBANDC010000018.1"/>
</dbReference>
<evidence type="ECO:0000313" key="1">
    <source>
        <dbReference type="EMBL" id="MEM4989863.1"/>
    </source>
</evidence>
<reference evidence="1 2" key="1">
    <citation type="submission" date="2024-02" db="EMBL/GenBank/DDBJ databases">
        <title>Draft genome sequence of Collimonas sp. strain H4R21, an effective mineral-weathering bacterial strain isolated from the beech rhizosphere.</title>
        <authorList>
            <person name="Morin E."/>
            <person name="Uroz S."/>
            <person name="Leveau J.H.J."/>
            <person name="Kumar R."/>
            <person name="Rey M.W."/>
            <person name="Pham J."/>
        </authorList>
    </citation>
    <scope>NUCLEOTIDE SEQUENCE [LARGE SCALE GENOMIC DNA]</scope>
    <source>
        <strain evidence="1 2">H4R21</strain>
    </source>
</reference>
<evidence type="ECO:0000313" key="2">
    <source>
        <dbReference type="Proteomes" id="UP001495910"/>
    </source>
</evidence>
<protein>
    <submittedName>
        <fullName evidence="1">Uncharacterized protein</fullName>
    </submittedName>
</protein>
<accession>A0ABU9Q0S7</accession>
<organism evidence="1 2">
    <name type="scientific">Collimonas rhizosphaerae</name>
    <dbReference type="NCBI Taxonomy" id="3126357"/>
    <lineage>
        <taxon>Bacteria</taxon>
        <taxon>Pseudomonadati</taxon>
        <taxon>Pseudomonadota</taxon>
        <taxon>Betaproteobacteria</taxon>
        <taxon>Burkholderiales</taxon>
        <taxon>Oxalobacteraceae</taxon>
        <taxon>Collimonas</taxon>
    </lineage>
</organism>
<sequence length="140" mass="15431">MEFKAIADIERIATESATAVVAFGQKNFGEHLDYSDASIEIVERMLESAHSAYRNGQLAAEAVQQQAQFIGSYIGETYRRNHGADWGLVTSDGAKAVGLQSKSGVLFWPVTRVENRILNGGEDNVLHYYQLLVRKNGTPV</sequence>
<gene>
    <name evidence="1" type="ORF">V8G57_20920</name>
</gene>
<dbReference type="Proteomes" id="UP001495910">
    <property type="component" value="Unassembled WGS sequence"/>
</dbReference>
<dbReference type="EMBL" id="JBANDC010000018">
    <property type="protein sequence ID" value="MEM4989863.1"/>
    <property type="molecule type" value="Genomic_DNA"/>
</dbReference>
<comment type="caution">
    <text evidence="1">The sequence shown here is derived from an EMBL/GenBank/DDBJ whole genome shotgun (WGS) entry which is preliminary data.</text>
</comment>
<proteinExistence type="predicted"/>
<keyword evidence="2" id="KW-1185">Reference proteome</keyword>
<name>A0ABU9Q0S7_9BURK</name>